<proteinExistence type="predicted"/>
<dbReference type="EMBL" id="JAPMOS010000084">
    <property type="protein sequence ID" value="KAJ4456052.1"/>
    <property type="molecule type" value="Genomic_DNA"/>
</dbReference>
<evidence type="ECO:0000313" key="1">
    <source>
        <dbReference type="EMBL" id="KAJ4456052.1"/>
    </source>
</evidence>
<sequence>MDEEALEKVLDPDMEIPALQALLDPIPPSGCGHPGCAYAAMIHALAAVLMAAPGATETLLAGSEALDHIGRAVAQAMDPTPCRSTRNP</sequence>
<protein>
    <submittedName>
        <fullName evidence="1">Uncharacterized protein</fullName>
    </submittedName>
</protein>
<reference evidence="1" key="1">
    <citation type="journal article" date="2022" name="bioRxiv">
        <title>Genomics of Preaxostyla Flagellates Illuminates Evolutionary Transitions and the Path Towards Mitochondrial Loss.</title>
        <authorList>
            <person name="Novak L.V.F."/>
            <person name="Treitli S.C."/>
            <person name="Pyrih J."/>
            <person name="Halakuc P."/>
            <person name="Pipaliya S.V."/>
            <person name="Vacek V."/>
            <person name="Brzon O."/>
            <person name="Soukal P."/>
            <person name="Eme L."/>
            <person name="Dacks J.B."/>
            <person name="Karnkowska A."/>
            <person name="Elias M."/>
            <person name="Hampl V."/>
        </authorList>
    </citation>
    <scope>NUCLEOTIDE SEQUENCE</scope>
    <source>
        <strain evidence="1">RCP-MX</strain>
    </source>
</reference>
<evidence type="ECO:0000313" key="2">
    <source>
        <dbReference type="Proteomes" id="UP001141327"/>
    </source>
</evidence>
<accession>A0ABQ8UCF5</accession>
<comment type="caution">
    <text evidence="1">The sequence shown here is derived from an EMBL/GenBank/DDBJ whole genome shotgun (WGS) entry which is preliminary data.</text>
</comment>
<keyword evidence="2" id="KW-1185">Reference proteome</keyword>
<name>A0ABQ8UCF5_9EUKA</name>
<dbReference type="Proteomes" id="UP001141327">
    <property type="component" value="Unassembled WGS sequence"/>
</dbReference>
<gene>
    <name evidence="1" type="ORF">PAPYR_8898</name>
</gene>
<organism evidence="1 2">
    <name type="scientific">Paratrimastix pyriformis</name>
    <dbReference type="NCBI Taxonomy" id="342808"/>
    <lineage>
        <taxon>Eukaryota</taxon>
        <taxon>Metamonada</taxon>
        <taxon>Preaxostyla</taxon>
        <taxon>Paratrimastigidae</taxon>
        <taxon>Paratrimastix</taxon>
    </lineage>
</organism>